<name>D2VEM8_NAEGR</name>
<dbReference type="Proteomes" id="UP000006671">
    <property type="component" value="Unassembled WGS sequence"/>
</dbReference>
<keyword evidence="3" id="KW-1185">Reference proteome</keyword>
<keyword evidence="1" id="KW-1133">Transmembrane helix</keyword>
<reference evidence="2 3" key="1">
    <citation type="journal article" date="2010" name="Cell">
        <title>The genome of Naegleria gruberi illuminates early eukaryotic versatility.</title>
        <authorList>
            <person name="Fritz-Laylin L.K."/>
            <person name="Prochnik S.E."/>
            <person name="Ginger M.L."/>
            <person name="Dacks J.B."/>
            <person name="Carpenter M.L."/>
            <person name="Field M.C."/>
            <person name="Kuo A."/>
            <person name="Paredez A."/>
            <person name="Chapman J."/>
            <person name="Pham J."/>
            <person name="Shu S."/>
            <person name="Neupane R."/>
            <person name="Cipriano M."/>
            <person name="Mancuso J."/>
            <person name="Tu H."/>
            <person name="Salamov A."/>
            <person name="Lindquist E."/>
            <person name="Shapiro H."/>
            <person name="Lucas S."/>
            <person name="Grigoriev I.V."/>
            <person name="Cande W.Z."/>
            <person name="Fulton C."/>
            <person name="Rokhsar D.S."/>
            <person name="Dawson S.C."/>
        </authorList>
    </citation>
    <scope>NUCLEOTIDE SEQUENCE [LARGE SCALE GENOMIC DNA]</scope>
    <source>
        <strain evidence="2 3">NEG-M</strain>
    </source>
</reference>
<dbReference type="InParanoid" id="D2VEM8"/>
<evidence type="ECO:0000313" key="2">
    <source>
        <dbReference type="EMBL" id="EFC44527.1"/>
    </source>
</evidence>
<dbReference type="GeneID" id="8848475"/>
<dbReference type="VEuPathDB" id="AmoebaDB:NAEGRDRAFT_67331"/>
<keyword evidence="1" id="KW-0812">Transmembrane</keyword>
<accession>D2VEM8</accession>
<evidence type="ECO:0000256" key="1">
    <source>
        <dbReference type="SAM" id="Phobius"/>
    </source>
</evidence>
<gene>
    <name evidence="2" type="ORF">NAEGRDRAFT_67331</name>
</gene>
<dbReference type="AlphaFoldDB" id="D2VEM8"/>
<organism evidence="3">
    <name type="scientific">Naegleria gruberi</name>
    <name type="common">Amoeba</name>
    <dbReference type="NCBI Taxonomy" id="5762"/>
    <lineage>
        <taxon>Eukaryota</taxon>
        <taxon>Discoba</taxon>
        <taxon>Heterolobosea</taxon>
        <taxon>Tetramitia</taxon>
        <taxon>Eutetramitia</taxon>
        <taxon>Vahlkampfiidae</taxon>
        <taxon>Naegleria</taxon>
    </lineage>
</organism>
<dbReference type="KEGG" id="ngr:NAEGRDRAFT_67331"/>
<dbReference type="RefSeq" id="XP_002677271.1">
    <property type="nucleotide sequence ID" value="XM_002677225.1"/>
</dbReference>
<dbReference type="EMBL" id="GG738867">
    <property type="protein sequence ID" value="EFC44527.1"/>
    <property type="molecule type" value="Genomic_DNA"/>
</dbReference>
<keyword evidence="1" id="KW-0472">Membrane</keyword>
<proteinExistence type="predicted"/>
<feature type="transmembrane region" description="Helical" evidence="1">
    <location>
        <begin position="137"/>
        <end position="152"/>
    </location>
</feature>
<sequence length="153" mass="17451">MYRKLVVASFKGVYNSRTAFISKSSSQQQFKSLNLVRSFFTTNSRTLQQDEKKIEIKTVTSTDDKPINDNIKSEKSTIKSNENQQNWISQLRKLLKKTNSHDAHSNSSRVNELEIIRQMLAIIVLGGLFFYSLKMGYNLGLVLSFILLALLVA</sequence>
<evidence type="ECO:0000313" key="3">
    <source>
        <dbReference type="Proteomes" id="UP000006671"/>
    </source>
</evidence>
<protein>
    <submittedName>
        <fullName evidence="2">Predicted protein</fullName>
    </submittedName>
</protein>